<proteinExistence type="inferred from homology"/>
<organism evidence="7 8">
    <name type="scientific">Cohaesibacter celericrescens</name>
    <dbReference type="NCBI Taxonomy" id="2067669"/>
    <lineage>
        <taxon>Bacteria</taxon>
        <taxon>Pseudomonadati</taxon>
        <taxon>Pseudomonadota</taxon>
        <taxon>Alphaproteobacteria</taxon>
        <taxon>Hyphomicrobiales</taxon>
        <taxon>Cohaesibacteraceae</taxon>
    </lineage>
</organism>
<dbReference type="SUPFAM" id="SSF52242">
    <property type="entry name" value="Cobalamin (vitamin B12)-binding domain"/>
    <property type="match status" value="1"/>
</dbReference>
<dbReference type="GO" id="GO:0004494">
    <property type="term" value="F:methylmalonyl-CoA mutase activity"/>
    <property type="evidence" value="ECO:0007669"/>
    <property type="project" value="UniProtKB-EC"/>
</dbReference>
<dbReference type="OrthoDB" id="9762378at2"/>
<dbReference type="PANTHER" id="PTHR48101:SF4">
    <property type="entry name" value="METHYLMALONYL-COA MUTASE, MITOCHONDRIAL"/>
    <property type="match status" value="1"/>
</dbReference>
<evidence type="ECO:0000256" key="4">
    <source>
        <dbReference type="ARBA" id="ARBA00023235"/>
    </source>
</evidence>
<dbReference type="SUPFAM" id="SSF51703">
    <property type="entry name" value="Cobalamin (vitamin B12)-dependent enzymes"/>
    <property type="match status" value="1"/>
</dbReference>
<dbReference type="Pfam" id="PF01642">
    <property type="entry name" value="MM_CoA_mutase"/>
    <property type="match status" value="1"/>
</dbReference>
<evidence type="ECO:0000313" key="7">
    <source>
        <dbReference type="EMBL" id="PLW77006.1"/>
    </source>
</evidence>
<comment type="similarity">
    <text evidence="2">Belongs to the methylmalonyl-CoA mutase family.</text>
</comment>
<gene>
    <name evidence="7" type="ORF">C0081_13255</name>
</gene>
<dbReference type="InterPro" id="IPR006099">
    <property type="entry name" value="MeMalonylCoA_mutase_a/b_cat"/>
</dbReference>
<evidence type="ECO:0000256" key="5">
    <source>
        <dbReference type="ARBA" id="ARBA00023285"/>
    </source>
</evidence>
<dbReference type="Proteomes" id="UP000234881">
    <property type="component" value="Unassembled WGS sequence"/>
</dbReference>
<dbReference type="Gene3D" id="3.20.20.240">
    <property type="entry name" value="Methylmalonyl-CoA mutase"/>
    <property type="match status" value="1"/>
</dbReference>
<dbReference type="AlphaFoldDB" id="A0A2N5XR55"/>
<dbReference type="RefSeq" id="WP_101534296.1">
    <property type="nucleotide sequence ID" value="NZ_PKUQ01000022.1"/>
</dbReference>
<sequence length="618" mass="65045">MSDALRITETFPGYSHDEWVAVAEKALKGQPLSRISTTTVDGTKIDPIYERASGKTPLAMRPEDLPWAVSQRVDHPDADKANEQLLTDLSNGANMLSIPFVGCASAHGFGLAANKESLAKALDGVMLDLVSVRLEGGASGEIAANAFADFVADKGLDASSLKVSFGLDPIGTFASTGTMAPDWAGRSAAMIETIKGLKSKGFKGPFITVDGRPYHNAGASEAQELGAVVATIAEYWRVLEAAGFDASEALASIDVTLSAETNQFGSLSKMRAMRHLWANLMHAAGVDFVPLHIHAETSWAMMTRLDPAVNILRATTAAFAAGVGGADSVCILPHTLTHGLPDPLARRIARNLQTMLLEESNLYRVTDPAAGSGFVESWTDEMGSKAWALFQTIEQAGNMVQALKAGLLVDEIAKSNAARNKLIATRRASLTGASAFPNIDEADVEVLDVAPLAAPELAEGEKCTALKVVRISEPYEALRAAAKAAGVPTVFFANMGRIADFTARSTWAKNFFEAGGIRALSDKGFTENDAAVEAFKASGSSIACLVGPDGLYEERGADLAKGLKAAGAKMVYLAGRPKDLMEALSAAGVDAYAFESCDVLAELNKIHAELGIAPQAQG</sequence>
<reference evidence="7 8" key="1">
    <citation type="submission" date="2018-01" db="EMBL/GenBank/DDBJ databases">
        <title>The draft genome sequence of Cohaesibacter sp. H1304.</title>
        <authorList>
            <person name="Wang N.-N."/>
            <person name="Du Z.-J."/>
        </authorList>
    </citation>
    <scope>NUCLEOTIDE SEQUENCE [LARGE SCALE GENOMIC DNA]</scope>
    <source>
        <strain evidence="7 8">H1304</strain>
    </source>
</reference>
<keyword evidence="4" id="KW-0413">Isomerase</keyword>
<accession>A0A2N5XR55</accession>
<dbReference type="GO" id="GO:0031419">
    <property type="term" value="F:cobalamin binding"/>
    <property type="evidence" value="ECO:0007669"/>
    <property type="project" value="UniProtKB-KW"/>
</dbReference>
<dbReference type="CDD" id="cd03677">
    <property type="entry name" value="MM_CoA_mutase_beta"/>
    <property type="match status" value="1"/>
</dbReference>
<protein>
    <submittedName>
        <fullName evidence="7">Methylmalonyl-CoA mutase</fullName>
    </submittedName>
</protein>
<dbReference type="EMBL" id="PKUQ01000022">
    <property type="protein sequence ID" value="PLW77006.1"/>
    <property type="molecule type" value="Genomic_DNA"/>
</dbReference>
<evidence type="ECO:0000259" key="6">
    <source>
        <dbReference type="Pfam" id="PF01642"/>
    </source>
</evidence>
<name>A0A2N5XR55_9HYPH</name>
<evidence type="ECO:0000256" key="3">
    <source>
        <dbReference type="ARBA" id="ARBA00022628"/>
    </source>
</evidence>
<dbReference type="GO" id="GO:0005737">
    <property type="term" value="C:cytoplasm"/>
    <property type="evidence" value="ECO:0007669"/>
    <property type="project" value="TreeGrafter"/>
</dbReference>
<dbReference type="GO" id="GO:0019678">
    <property type="term" value="P:propionate metabolic process, methylmalonyl pathway"/>
    <property type="evidence" value="ECO:0007669"/>
    <property type="project" value="TreeGrafter"/>
</dbReference>
<dbReference type="InterPro" id="IPR036724">
    <property type="entry name" value="Cobalamin-bd_sf"/>
</dbReference>
<dbReference type="Gene3D" id="3.40.50.280">
    <property type="entry name" value="Cobalamin-binding domain"/>
    <property type="match status" value="1"/>
</dbReference>
<dbReference type="InterPro" id="IPR016176">
    <property type="entry name" value="Cbl-dep_enz_cat"/>
</dbReference>
<feature type="domain" description="Methylmalonyl-CoA mutase alpha/beta chain catalytic" evidence="6">
    <location>
        <begin position="65"/>
        <end position="453"/>
    </location>
</feature>
<keyword evidence="5" id="KW-0170">Cobalt</keyword>
<keyword evidence="3" id="KW-0846">Cobalamin</keyword>
<dbReference type="PANTHER" id="PTHR48101">
    <property type="entry name" value="METHYLMALONYL-COA MUTASE, MITOCHONDRIAL-RELATED"/>
    <property type="match status" value="1"/>
</dbReference>
<comment type="cofactor">
    <cofactor evidence="1">
        <name>adenosylcob(III)alamin</name>
        <dbReference type="ChEBI" id="CHEBI:18408"/>
    </cofactor>
</comment>
<evidence type="ECO:0000313" key="8">
    <source>
        <dbReference type="Proteomes" id="UP000234881"/>
    </source>
</evidence>
<comment type="caution">
    <text evidence="7">The sequence shown here is derived from an EMBL/GenBank/DDBJ whole genome shotgun (WGS) entry which is preliminary data.</text>
</comment>
<evidence type="ECO:0000256" key="2">
    <source>
        <dbReference type="ARBA" id="ARBA00008465"/>
    </source>
</evidence>
<dbReference type="GO" id="GO:0046872">
    <property type="term" value="F:metal ion binding"/>
    <property type="evidence" value="ECO:0007669"/>
    <property type="project" value="InterPro"/>
</dbReference>
<evidence type="ECO:0000256" key="1">
    <source>
        <dbReference type="ARBA" id="ARBA00001922"/>
    </source>
</evidence>
<keyword evidence="8" id="KW-1185">Reference proteome</keyword>